<dbReference type="EMBL" id="VFJB01000005">
    <property type="protein sequence ID" value="KAA0258142.1"/>
    <property type="molecule type" value="Genomic_DNA"/>
</dbReference>
<dbReference type="SUPFAM" id="SSF56281">
    <property type="entry name" value="Metallo-hydrolase/oxidoreductase"/>
    <property type="match status" value="1"/>
</dbReference>
<name>A0A5A8F2H0_9BACT</name>
<comment type="caution">
    <text evidence="1">The sequence shown here is derived from an EMBL/GenBank/DDBJ whole genome shotgun (WGS) entry which is preliminary data.</text>
</comment>
<accession>A0A5A8F2H0</accession>
<organism evidence="1 2">
    <name type="scientific">Deferribacter autotrophicus</name>
    <dbReference type="NCBI Taxonomy" id="500465"/>
    <lineage>
        <taxon>Bacteria</taxon>
        <taxon>Pseudomonadati</taxon>
        <taxon>Deferribacterota</taxon>
        <taxon>Deferribacteres</taxon>
        <taxon>Deferribacterales</taxon>
        <taxon>Deferribacteraceae</taxon>
        <taxon>Deferribacter</taxon>
    </lineage>
</organism>
<dbReference type="OrthoDB" id="9800940at2"/>
<evidence type="ECO:0000313" key="2">
    <source>
        <dbReference type="Proteomes" id="UP000322876"/>
    </source>
</evidence>
<keyword evidence="2" id="KW-1185">Reference proteome</keyword>
<dbReference type="PANTHER" id="PTHR46018:SF2">
    <property type="entry name" value="ZINC PHOSPHODIESTERASE ELAC PROTEIN 1"/>
    <property type="match status" value="1"/>
</dbReference>
<evidence type="ECO:0000313" key="1">
    <source>
        <dbReference type="EMBL" id="KAA0258142.1"/>
    </source>
</evidence>
<proteinExistence type="predicted"/>
<dbReference type="AlphaFoldDB" id="A0A5A8F2H0"/>
<protein>
    <submittedName>
        <fullName evidence="1">Ribonuclease Z</fullName>
    </submittedName>
</protein>
<dbReference type="Gene3D" id="3.60.15.10">
    <property type="entry name" value="Ribonuclease Z/Hydroxyacylglutathione hydrolase-like"/>
    <property type="match status" value="1"/>
</dbReference>
<reference evidence="1 2" key="1">
    <citation type="submission" date="2019-06" db="EMBL/GenBank/DDBJ databases">
        <title>Genomic insights into carbon and energy metabolism of Deferribacter autotrophicus revealed new metabolic traits in the phylum Deferribacteres.</title>
        <authorList>
            <person name="Slobodkin A.I."/>
            <person name="Slobodkina G.B."/>
            <person name="Allioux M."/>
            <person name="Alain K."/>
            <person name="Jebbar M."/>
            <person name="Shadrin V."/>
            <person name="Kublanov I.V."/>
            <person name="Toshchakov S.V."/>
            <person name="Bonch-Osmolovskaya E.A."/>
        </authorList>
    </citation>
    <scope>NUCLEOTIDE SEQUENCE [LARGE SCALE GENOMIC DNA]</scope>
    <source>
        <strain evidence="1 2">SL50</strain>
    </source>
</reference>
<dbReference type="Proteomes" id="UP000322876">
    <property type="component" value="Unassembled WGS sequence"/>
</dbReference>
<dbReference type="RefSeq" id="WP_149266463.1">
    <property type="nucleotide sequence ID" value="NZ_VFJB01000005.1"/>
</dbReference>
<dbReference type="GO" id="GO:0042781">
    <property type="term" value="F:3'-tRNA processing endoribonuclease activity"/>
    <property type="evidence" value="ECO:0007669"/>
    <property type="project" value="TreeGrafter"/>
</dbReference>
<dbReference type="InterPro" id="IPR036866">
    <property type="entry name" value="RibonucZ/Hydroxyglut_hydro"/>
</dbReference>
<sequence>MRHNFTIKQINSPFEDTAFFVRNVYKRQAFLLDCGRLGNIENSEILSISDIFVSHTHIDHFYGFDRILRGSLRSDKKIRIFGPPGIINNVSGKIQGYTWNLIKNYTFKIEVVELRGDGKIKQAFFNAEDGFIPYFEENVIDRIELEDGFILEYEFFDHDIISVGYRIKEDKHVNIKKDVFDKYGYIPGPWLSTLKAKLRNCTDLNEMIPVETVDGTKEIALKQLEEELVIYKKPQDITYITDIAPTYENFVKAVNFAKNSSILLIEAMFLKCDIIDAIYKKHLTVELAKEIFASSNSIYVKFFHFSPKYEKDKGKFFANLYSGISDKILKTL</sequence>
<gene>
    <name evidence="1" type="ORF">FHQ18_07035</name>
</gene>
<dbReference type="PANTHER" id="PTHR46018">
    <property type="entry name" value="ZINC PHOSPHODIESTERASE ELAC PROTEIN 1"/>
    <property type="match status" value="1"/>
</dbReference>